<keyword evidence="4 9" id="KW-0812">Transmembrane</keyword>
<feature type="transmembrane region" description="Helical" evidence="9">
    <location>
        <begin position="272"/>
        <end position="290"/>
    </location>
</feature>
<dbReference type="Gene3D" id="3.40.30.10">
    <property type="entry name" value="Glutaredoxin"/>
    <property type="match status" value="1"/>
</dbReference>
<evidence type="ECO:0000256" key="10">
    <source>
        <dbReference type="SAM" id="SignalP"/>
    </source>
</evidence>
<evidence type="ECO:0000256" key="5">
    <source>
        <dbReference type="ARBA" id="ARBA00022729"/>
    </source>
</evidence>
<dbReference type="InterPro" id="IPR021149">
    <property type="entry name" value="OligosaccharylTrfase_OST3/OST6"/>
</dbReference>
<evidence type="ECO:0000256" key="4">
    <source>
        <dbReference type="ARBA" id="ARBA00022692"/>
    </source>
</evidence>
<comment type="caution">
    <text evidence="11">The sequence shown here is derived from an EMBL/GenBank/DDBJ whole genome shotgun (WGS) entry which is preliminary data.</text>
</comment>
<gene>
    <name evidence="11" type="ORF">SteCoe_27390</name>
</gene>
<keyword evidence="7 9" id="KW-1133">Transmembrane helix</keyword>
<evidence type="ECO:0000256" key="8">
    <source>
        <dbReference type="ARBA" id="ARBA00023136"/>
    </source>
</evidence>
<feature type="chain" id="PRO_5013204042" description="Thioredoxin domain-containing protein" evidence="10">
    <location>
        <begin position="20"/>
        <end position="352"/>
    </location>
</feature>
<protein>
    <recommendedName>
        <fullName evidence="13">Thioredoxin domain-containing protein</fullName>
    </recommendedName>
</protein>
<dbReference type="OrthoDB" id="67566at2759"/>
<proteinExistence type="inferred from homology"/>
<dbReference type="GO" id="GO:0008250">
    <property type="term" value="C:oligosaccharyltransferase complex"/>
    <property type="evidence" value="ECO:0007669"/>
    <property type="project" value="TreeGrafter"/>
</dbReference>
<feature type="transmembrane region" description="Helical" evidence="9">
    <location>
        <begin position="220"/>
        <end position="241"/>
    </location>
</feature>
<keyword evidence="5 10" id="KW-0732">Signal</keyword>
<evidence type="ECO:0000256" key="3">
    <source>
        <dbReference type="ARBA" id="ARBA00009561"/>
    </source>
</evidence>
<keyword evidence="12" id="KW-1185">Reference proteome</keyword>
<evidence type="ECO:0000256" key="9">
    <source>
        <dbReference type="SAM" id="Phobius"/>
    </source>
</evidence>
<organism evidence="11 12">
    <name type="scientific">Stentor coeruleus</name>
    <dbReference type="NCBI Taxonomy" id="5963"/>
    <lineage>
        <taxon>Eukaryota</taxon>
        <taxon>Sar</taxon>
        <taxon>Alveolata</taxon>
        <taxon>Ciliophora</taxon>
        <taxon>Postciliodesmatophora</taxon>
        <taxon>Heterotrichea</taxon>
        <taxon>Heterotrichida</taxon>
        <taxon>Stentoridae</taxon>
        <taxon>Stentor</taxon>
    </lineage>
</organism>
<evidence type="ECO:0008006" key="13">
    <source>
        <dbReference type="Google" id="ProtNLM"/>
    </source>
</evidence>
<dbReference type="EMBL" id="MPUH01000792">
    <property type="protein sequence ID" value="OMJ73840.1"/>
    <property type="molecule type" value="Genomic_DNA"/>
</dbReference>
<feature type="signal peptide" evidence="10">
    <location>
        <begin position="1"/>
        <end position="19"/>
    </location>
</feature>
<accession>A0A1R2BB62</accession>
<feature type="transmembrane region" description="Helical" evidence="9">
    <location>
        <begin position="191"/>
        <end position="211"/>
    </location>
</feature>
<dbReference type="AlphaFoldDB" id="A0A1R2BB62"/>
<evidence type="ECO:0000256" key="2">
    <source>
        <dbReference type="ARBA" id="ARBA00004477"/>
    </source>
</evidence>
<dbReference type="SUPFAM" id="SSF52833">
    <property type="entry name" value="Thioredoxin-like"/>
    <property type="match status" value="1"/>
</dbReference>
<evidence type="ECO:0000256" key="7">
    <source>
        <dbReference type="ARBA" id="ARBA00022989"/>
    </source>
</evidence>
<dbReference type="Pfam" id="PF04756">
    <property type="entry name" value="OST3_OST6"/>
    <property type="match status" value="1"/>
</dbReference>
<name>A0A1R2BB62_9CILI</name>
<evidence type="ECO:0000256" key="6">
    <source>
        <dbReference type="ARBA" id="ARBA00022824"/>
    </source>
</evidence>
<dbReference type="PANTHER" id="PTHR12692:SF0">
    <property type="entry name" value="GH11935P"/>
    <property type="match status" value="1"/>
</dbReference>
<keyword evidence="8 9" id="KW-0472">Membrane</keyword>
<sequence>MVRLFLLICCLGVMIKVQGQEQQTKVETLLKLSKTNDVIRLTAESFKKYVVEQSRQYIIIVFFSSRVYKSECPSCQALEQIFNEIAYSYKILGHTKPKDQNENKAKPVFFAYLDFSQETQNIYQKFGFYNIPNIYVSTKSFTEDSASYSIDRSKLWEYGNGREIISQKILDFINKNTERDVKIQKSLIETLLPLAIVFTILSLIFALVYFIKNNLNNPKLWWFGCSIIYFICMAGVVYDIIHSSTLIGVDPETGEDEFIAAGPRSQYVLEGFAMSFLISLGGLGLILLNSTAHYQNSWLMRLVGIFSLLLIYYSIYQISFAYNYKSSWYTPSFDPPSHYIKGGLIADQGNSF</sequence>
<comment type="subcellular location">
    <subcellularLocation>
        <location evidence="2">Endoplasmic reticulum membrane</location>
        <topology evidence="2">Multi-pass membrane protein</topology>
    </subcellularLocation>
</comment>
<dbReference type="Proteomes" id="UP000187209">
    <property type="component" value="Unassembled WGS sequence"/>
</dbReference>
<dbReference type="InterPro" id="IPR036249">
    <property type="entry name" value="Thioredoxin-like_sf"/>
</dbReference>
<dbReference type="PANTHER" id="PTHR12692">
    <property type="entry name" value="DOLICHYL-DIPHOSPHOOLIGOSACCHARIDE--PROTEIN GLYCOSYLTRANSFERASE-RELATED"/>
    <property type="match status" value="1"/>
</dbReference>
<evidence type="ECO:0000313" key="12">
    <source>
        <dbReference type="Proteomes" id="UP000187209"/>
    </source>
</evidence>
<comment type="similarity">
    <text evidence="3">Belongs to the OST3/OST6 family.</text>
</comment>
<evidence type="ECO:0000256" key="1">
    <source>
        <dbReference type="ARBA" id="ARBA00002791"/>
    </source>
</evidence>
<evidence type="ECO:0000313" key="11">
    <source>
        <dbReference type="EMBL" id="OMJ73840.1"/>
    </source>
</evidence>
<keyword evidence="6" id="KW-0256">Endoplasmic reticulum</keyword>
<reference evidence="11 12" key="1">
    <citation type="submission" date="2016-11" db="EMBL/GenBank/DDBJ databases">
        <title>The macronuclear genome of Stentor coeruleus: a giant cell with tiny introns.</title>
        <authorList>
            <person name="Slabodnick M."/>
            <person name="Ruby J.G."/>
            <person name="Reiff S.B."/>
            <person name="Swart E.C."/>
            <person name="Gosai S."/>
            <person name="Prabakaran S."/>
            <person name="Witkowska E."/>
            <person name="Larue G.E."/>
            <person name="Fisher S."/>
            <person name="Freeman R.M."/>
            <person name="Gunawardena J."/>
            <person name="Chu W."/>
            <person name="Stover N.A."/>
            <person name="Gregory B.D."/>
            <person name="Nowacki M."/>
            <person name="Derisi J."/>
            <person name="Roy S.W."/>
            <person name="Marshall W.F."/>
            <person name="Sood P."/>
        </authorList>
    </citation>
    <scope>NUCLEOTIDE SEQUENCE [LARGE SCALE GENOMIC DNA]</scope>
    <source>
        <strain evidence="11">WM001</strain>
    </source>
</reference>
<dbReference type="GO" id="GO:0018279">
    <property type="term" value="P:protein N-linked glycosylation via asparagine"/>
    <property type="evidence" value="ECO:0007669"/>
    <property type="project" value="TreeGrafter"/>
</dbReference>
<feature type="transmembrane region" description="Helical" evidence="9">
    <location>
        <begin position="302"/>
        <end position="322"/>
    </location>
</feature>
<comment type="function">
    <text evidence="1">Subunit of the oligosaccharyl transferase (OST) complex that catalyzes the initial transfer of a defined glycan (Glc(3)Man(9)GlcNAc(2) in eukaryotes) from the lipid carrier dolichol-pyrophosphate to an asparagine residue within an Asn-X-Ser/Thr consensus motif in nascent polypeptide chains, the first step in protein N-glycosylation. N-glycosylation occurs cotranslationally and the complex associates with the Sec61 complex at the channel-forming translocon complex that mediates protein translocation across the endoplasmic reticulum (ER). All subunits are required for a maximal enzyme activity.</text>
</comment>